<sequence length="440" mass="50342">MGKPRLILLIRHAQSEGNKNREVHQMIPDHRVKLTDEGREQAEEAGRRLRTLLKPDDTLQIYTSPYRRTRETTEGILKTLTARYDPDDPDSTPSPFSRTKIKVYEEPRIREQDFGNFQPSSAEMERMWRERADYGHFFYRIPNGESAADAYDRISGFNESLWRQFGEEDFPSVCVLVTHGLMTRVFLMKWYHWSVEYFEDLRNINHCEFVLMRKQEDSGKYNLENELRTWSQLKRQRAAEAAKEARREEQEVEERMVFHDPQRRNTLTAFLRDASPIVPAMARRKGDEVVPEVALPAQAREQPGKLGGQFDGPAAYITASPTTPQAFPPAQQSRLPLRPAHQISKQINSADSTDGTTTPHEMSDEGTEQYFADRKSGALARALKGDFAREREMPVRKATEQDIERWTKESGMGTGSKADGLGDGPEAEEEKEGSVAGGVY</sequence>
<organism evidence="3 4">
    <name type="scientific">Meristemomyces frigidus</name>
    <dbReference type="NCBI Taxonomy" id="1508187"/>
    <lineage>
        <taxon>Eukaryota</taxon>
        <taxon>Fungi</taxon>
        <taxon>Dikarya</taxon>
        <taxon>Ascomycota</taxon>
        <taxon>Pezizomycotina</taxon>
        <taxon>Dothideomycetes</taxon>
        <taxon>Dothideomycetidae</taxon>
        <taxon>Mycosphaerellales</taxon>
        <taxon>Teratosphaeriaceae</taxon>
        <taxon>Meristemomyces</taxon>
    </lineage>
</organism>
<dbReference type="Proteomes" id="UP001310890">
    <property type="component" value="Unassembled WGS sequence"/>
</dbReference>
<dbReference type="PANTHER" id="PTHR46192">
    <property type="entry name" value="BROAD-RANGE ACID PHOSPHATASE DET1"/>
    <property type="match status" value="1"/>
</dbReference>
<name>A0AAN7TA00_9PEZI</name>
<dbReference type="CDD" id="cd07067">
    <property type="entry name" value="HP_PGM_like"/>
    <property type="match status" value="1"/>
</dbReference>
<proteinExistence type="predicted"/>
<feature type="compositionally biased region" description="Basic and acidic residues" evidence="2">
    <location>
        <begin position="390"/>
        <end position="408"/>
    </location>
</feature>
<feature type="region of interest" description="Disordered" evidence="2">
    <location>
        <begin position="345"/>
        <end position="365"/>
    </location>
</feature>
<dbReference type="Pfam" id="PF00300">
    <property type="entry name" value="His_Phos_1"/>
    <property type="match status" value="2"/>
</dbReference>
<gene>
    <name evidence="3" type="ORF">LTR62_008210</name>
</gene>
<evidence type="ECO:0000256" key="2">
    <source>
        <dbReference type="SAM" id="MobiDB-lite"/>
    </source>
</evidence>
<feature type="compositionally biased region" description="Polar residues" evidence="2">
    <location>
        <begin position="345"/>
        <end position="360"/>
    </location>
</feature>
<dbReference type="SUPFAM" id="SSF53254">
    <property type="entry name" value="Phosphoglycerate mutase-like"/>
    <property type="match status" value="1"/>
</dbReference>
<dbReference type="InterPro" id="IPR029033">
    <property type="entry name" value="His_PPase_superfam"/>
</dbReference>
<evidence type="ECO:0000256" key="1">
    <source>
        <dbReference type="PIRSR" id="PIRSR613078-2"/>
    </source>
</evidence>
<dbReference type="Gene3D" id="3.40.50.1240">
    <property type="entry name" value="Phosphoglycerate mutase-like"/>
    <property type="match status" value="1"/>
</dbReference>
<dbReference type="InterPro" id="IPR013078">
    <property type="entry name" value="His_Pase_superF_clade-1"/>
</dbReference>
<evidence type="ECO:0008006" key="5">
    <source>
        <dbReference type="Google" id="ProtNLM"/>
    </source>
</evidence>
<feature type="region of interest" description="Disordered" evidence="2">
    <location>
        <begin position="390"/>
        <end position="440"/>
    </location>
</feature>
<protein>
    <recommendedName>
        <fullName evidence="5">Phosphoglycerate mutase-like protein</fullName>
    </recommendedName>
</protein>
<evidence type="ECO:0000313" key="4">
    <source>
        <dbReference type="Proteomes" id="UP001310890"/>
    </source>
</evidence>
<feature type="binding site" evidence="1">
    <location>
        <position position="68"/>
    </location>
    <ligand>
        <name>substrate</name>
    </ligand>
</feature>
<feature type="binding site" evidence="1">
    <location>
        <begin position="11"/>
        <end position="18"/>
    </location>
    <ligand>
        <name>substrate</name>
    </ligand>
</feature>
<dbReference type="AlphaFoldDB" id="A0AAN7TA00"/>
<dbReference type="EMBL" id="JAVRRL010000083">
    <property type="protein sequence ID" value="KAK5108553.1"/>
    <property type="molecule type" value="Genomic_DNA"/>
</dbReference>
<comment type="caution">
    <text evidence="3">The sequence shown here is derived from an EMBL/GenBank/DDBJ whole genome shotgun (WGS) entry which is preliminary data.</text>
</comment>
<dbReference type="InterPro" id="IPR052765">
    <property type="entry name" value="PGM-Related"/>
</dbReference>
<accession>A0AAN7TA00</accession>
<evidence type="ECO:0000313" key="3">
    <source>
        <dbReference type="EMBL" id="KAK5108553.1"/>
    </source>
</evidence>
<reference evidence="3" key="1">
    <citation type="submission" date="2023-08" db="EMBL/GenBank/DDBJ databases">
        <title>Black Yeasts Isolated from many extreme environments.</title>
        <authorList>
            <person name="Coleine C."/>
            <person name="Stajich J.E."/>
            <person name="Selbmann L."/>
        </authorList>
    </citation>
    <scope>NUCLEOTIDE SEQUENCE</scope>
    <source>
        <strain evidence="3">CCFEE 5401</strain>
    </source>
</reference>
<dbReference type="SMART" id="SM00855">
    <property type="entry name" value="PGAM"/>
    <property type="match status" value="1"/>
</dbReference>